<comment type="caution">
    <text evidence="1">The sequence shown here is derived from an EMBL/GenBank/DDBJ whole genome shotgun (WGS) entry which is preliminary data.</text>
</comment>
<dbReference type="Proteomes" id="UP000660611">
    <property type="component" value="Unassembled WGS sequence"/>
</dbReference>
<dbReference type="AlphaFoldDB" id="A0A919PNT1"/>
<proteinExistence type="predicted"/>
<evidence type="ECO:0008006" key="3">
    <source>
        <dbReference type="Google" id="ProtNLM"/>
    </source>
</evidence>
<reference evidence="1" key="1">
    <citation type="submission" date="2021-01" db="EMBL/GenBank/DDBJ databases">
        <title>Whole genome shotgun sequence of Dactylosporangium siamense NBRC 106093.</title>
        <authorList>
            <person name="Komaki H."/>
            <person name="Tamura T."/>
        </authorList>
    </citation>
    <scope>NUCLEOTIDE SEQUENCE</scope>
    <source>
        <strain evidence="1">NBRC 106093</strain>
    </source>
</reference>
<dbReference type="Gene3D" id="3.20.20.140">
    <property type="entry name" value="Metal-dependent hydrolases"/>
    <property type="match status" value="1"/>
</dbReference>
<protein>
    <recommendedName>
        <fullName evidence="3">Hydrolase</fullName>
    </recommendedName>
</protein>
<gene>
    <name evidence="1" type="ORF">Dsi01nite_038110</name>
</gene>
<evidence type="ECO:0000313" key="1">
    <source>
        <dbReference type="EMBL" id="GIG45770.1"/>
    </source>
</evidence>
<dbReference type="InterPro" id="IPR016195">
    <property type="entry name" value="Pol/histidinol_Pase-like"/>
</dbReference>
<dbReference type="RefSeq" id="WP_203847572.1">
    <property type="nucleotide sequence ID" value="NZ_BAAAVW010000033.1"/>
</dbReference>
<dbReference type="SUPFAM" id="SSF89550">
    <property type="entry name" value="PHP domain-like"/>
    <property type="match status" value="1"/>
</dbReference>
<dbReference type="EMBL" id="BONQ01000056">
    <property type="protein sequence ID" value="GIG45770.1"/>
    <property type="molecule type" value="Genomic_DNA"/>
</dbReference>
<keyword evidence="2" id="KW-1185">Reference proteome</keyword>
<sequence>MIDLAADGHVHTAFSSGRDSVSVLVASAEQAGLTEVTFADRVGPDTSWLSPYLSSIQRAQQRTDLVLRRGVEVEAIGIDGWLAFPSDLNGLEVISVGLNRLPLPAGLLSPDAVRGLIDNGTMRALDVIDQVVTVTGLAVERVSRYAPTRLARPLDFLARAGIDEAAVPDSALVELVEACRANGTVVEVSERHRLPGLRFVQACVEGGVRLVAVSDGVRASEVGYYRYVREIAAALHRSPATA</sequence>
<accession>A0A919PNT1</accession>
<organism evidence="1 2">
    <name type="scientific">Dactylosporangium siamense</name>
    <dbReference type="NCBI Taxonomy" id="685454"/>
    <lineage>
        <taxon>Bacteria</taxon>
        <taxon>Bacillati</taxon>
        <taxon>Actinomycetota</taxon>
        <taxon>Actinomycetes</taxon>
        <taxon>Micromonosporales</taxon>
        <taxon>Micromonosporaceae</taxon>
        <taxon>Dactylosporangium</taxon>
    </lineage>
</organism>
<name>A0A919PNT1_9ACTN</name>
<evidence type="ECO:0000313" key="2">
    <source>
        <dbReference type="Proteomes" id="UP000660611"/>
    </source>
</evidence>